<dbReference type="Proteomes" id="UP000480854">
    <property type="component" value="Unassembled WGS sequence"/>
</dbReference>
<accession>A0A9W7NHB5</accession>
<dbReference type="GO" id="GO:0016020">
    <property type="term" value="C:membrane"/>
    <property type="evidence" value="ECO:0007669"/>
    <property type="project" value="UniProtKB-SubCell"/>
</dbReference>
<evidence type="ECO:0000256" key="3">
    <source>
        <dbReference type="ARBA" id="ARBA00022989"/>
    </source>
</evidence>
<gene>
    <name evidence="6" type="ORF">DS843_18500</name>
</gene>
<feature type="transmembrane region" description="Helical" evidence="5">
    <location>
        <begin position="162"/>
        <end position="182"/>
    </location>
</feature>
<comment type="caution">
    <text evidence="6">The sequence shown here is derived from an EMBL/GenBank/DDBJ whole genome shotgun (WGS) entry which is preliminary data.</text>
</comment>
<dbReference type="PANTHER" id="PTHR30249">
    <property type="entry name" value="PUTATIVE SEROTONIN TRANSPORTER"/>
    <property type="match status" value="1"/>
</dbReference>
<dbReference type="AlphaFoldDB" id="A0A9W7NHB5"/>
<feature type="transmembrane region" description="Helical" evidence="5">
    <location>
        <begin position="12"/>
        <end position="38"/>
    </location>
</feature>
<feature type="transmembrane region" description="Helical" evidence="5">
    <location>
        <begin position="216"/>
        <end position="239"/>
    </location>
</feature>
<evidence type="ECO:0000256" key="1">
    <source>
        <dbReference type="ARBA" id="ARBA00004141"/>
    </source>
</evidence>
<evidence type="ECO:0000256" key="5">
    <source>
        <dbReference type="SAM" id="Phobius"/>
    </source>
</evidence>
<feature type="transmembrane region" description="Helical" evidence="5">
    <location>
        <begin position="50"/>
        <end position="71"/>
    </location>
</feature>
<dbReference type="InterPro" id="IPR007300">
    <property type="entry name" value="CidB/LrgB"/>
</dbReference>
<keyword evidence="2 5" id="KW-0812">Transmembrane</keyword>
<protein>
    <submittedName>
        <fullName evidence="6">LrgB family protein</fullName>
    </submittedName>
</protein>
<evidence type="ECO:0000256" key="4">
    <source>
        <dbReference type="ARBA" id="ARBA00023136"/>
    </source>
</evidence>
<keyword evidence="4 5" id="KW-0472">Membrane</keyword>
<organism evidence="6 7">
    <name type="scientific">Roseomonas genomospecies 6</name>
    <dbReference type="NCBI Taxonomy" id="214106"/>
    <lineage>
        <taxon>Bacteria</taxon>
        <taxon>Pseudomonadati</taxon>
        <taxon>Pseudomonadota</taxon>
        <taxon>Alphaproteobacteria</taxon>
        <taxon>Acetobacterales</taxon>
        <taxon>Roseomonadaceae</taxon>
        <taxon>Roseomonas</taxon>
    </lineage>
</organism>
<feature type="transmembrane region" description="Helical" evidence="5">
    <location>
        <begin position="77"/>
        <end position="94"/>
    </location>
</feature>
<keyword evidence="7" id="KW-1185">Reference proteome</keyword>
<evidence type="ECO:0000313" key="7">
    <source>
        <dbReference type="Proteomes" id="UP000480854"/>
    </source>
</evidence>
<keyword evidence="3 5" id="KW-1133">Transmembrane helix</keyword>
<dbReference type="RefSeq" id="WP_149470340.1">
    <property type="nucleotide sequence ID" value="NZ_QOKW01000015.1"/>
</dbReference>
<evidence type="ECO:0000256" key="2">
    <source>
        <dbReference type="ARBA" id="ARBA00022692"/>
    </source>
</evidence>
<dbReference type="Pfam" id="PF04172">
    <property type="entry name" value="LrgB"/>
    <property type="match status" value="1"/>
</dbReference>
<dbReference type="EMBL" id="QOKW01000015">
    <property type="protein sequence ID" value="KAA0678747.1"/>
    <property type="molecule type" value="Genomic_DNA"/>
</dbReference>
<dbReference type="OrthoDB" id="9811701at2"/>
<proteinExistence type="predicted"/>
<dbReference type="PANTHER" id="PTHR30249:SF0">
    <property type="entry name" value="PLASTIDAL GLYCOLATE_GLYCERATE TRANSLOCATOR 1, CHLOROPLASTIC"/>
    <property type="match status" value="1"/>
</dbReference>
<comment type="subcellular location">
    <subcellularLocation>
        <location evidence="1">Membrane</location>
        <topology evidence="1">Multi-pass membrane protein</topology>
    </subcellularLocation>
</comment>
<sequence>MSPDFQENFHEIWVYLSASPLAGLTLTLIAYQAGMWVFERFGRRPALNPVMIAVLLIAGILMVTGIEYRTYFDGAQFVHFLLGPATVALAVPLYRQFQQVRRSAVALLVALLTGSAASALSAVAIAWALGASERTLLSLAPKSVTSPIAMGVSEQIGGLPSLTAVFVILTGIIAASFGTWVLNLVRVKDWRARGFGMGVAAHGIGTARALQVNEVAGAFAGLGMGLNGLATAILLPLLYRLFFG</sequence>
<name>A0A9W7NHB5_9PROT</name>
<evidence type="ECO:0000313" key="6">
    <source>
        <dbReference type="EMBL" id="KAA0678747.1"/>
    </source>
</evidence>
<feature type="transmembrane region" description="Helical" evidence="5">
    <location>
        <begin position="106"/>
        <end position="129"/>
    </location>
</feature>
<reference evidence="6 7" key="1">
    <citation type="submission" date="2018-07" db="EMBL/GenBank/DDBJ databases">
        <title>Genome sequence of Azospirillum sp. ATCC 49961.</title>
        <authorList>
            <person name="Sant'Anna F.H."/>
            <person name="Baldani J.I."/>
            <person name="Zilli J.E."/>
            <person name="Reis V.M."/>
            <person name="Hartmann A."/>
            <person name="Cruz L."/>
            <person name="de Souza E.M."/>
            <person name="de Oliveira Pedrosa F."/>
            <person name="Passaglia L.M.P."/>
        </authorList>
    </citation>
    <scope>NUCLEOTIDE SEQUENCE [LARGE SCALE GENOMIC DNA]</scope>
    <source>
        <strain evidence="6 7">ATCC 49961</strain>
    </source>
</reference>